<dbReference type="Proteomes" id="UP001652461">
    <property type="component" value="Unassembled WGS sequence"/>
</dbReference>
<dbReference type="InterPro" id="IPR007197">
    <property type="entry name" value="rSAM"/>
</dbReference>
<comment type="cofactor">
    <cofactor evidence="1">
        <name>[4Fe-4S] cluster</name>
        <dbReference type="ChEBI" id="CHEBI:49883"/>
    </cofactor>
</comment>
<dbReference type="PIRSF" id="PIRSF000371">
    <property type="entry name" value="PFL_act_enz"/>
    <property type="match status" value="1"/>
</dbReference>
<dbReference type="InterPro" id="IPR058240">
    <property type="entry name" value="rSAM_sf"/>
</dbReference>
<dbReference type="CDD" id="cd01335">
    <property type="entry name" value="Radical_SAM"/>
    <property type="match status" value="1"/>
</dbReference>
<gene>
    <name evidence="10" type="ORF">OCV63_11080</name>
</gene>
<dbReference type="EMBL" id="JAOQKC010000014">
    <property type="protein sequence ID" value="MCU6697430.1"/>
    <property type="molecule type" value="Genomic_DNA"/>
</dbReference>
<evidence type="ECO:0000259" key="9">
    <source>
        <dbReference type="PROSITE" id="PS51918"/>
    </source>
</evidence>
<keyword evidence="3" id="KW-0004">4Fe-4S</keyword>
<dbReference type="InterPro" id="IPR012839">
    <property type="entry name" value="Organic_radical_activase"/>
</dbReference>
<evidence type="ECO:0000313" key="10">
    <source>
        <dbReference type="EMBL" id="MCU6697430.1"/>
    </source>
</evidence>
<dbReference type="SUPFAM" id="SSF102114">
    <property type="entry name" value="Radical SAM enzymes"/>
    <property type="match status" value="1"/>
</dbReference>
<evidence type="ECO:0000256" key="5">
    <source>
        <dbReference type="ARBA" id="ARBA00022723"/>
    </source>
</evidence>
<keyword evidence="8" id="KW-0411">Iron-sulfur</keyword>
<feature type="domain" description="Radical SAM core" evidence="9">
    <location>
        <begin position="19"/>
        <end position="255"/>
    </location>
</feature>
<dbReference type="NCBIfam" id="TIGR02494">
    <property type="entry name" value="PFLE_PFLC"/>
    <property type="match status" value="1"/>
</dbReference>
<evidence type="ECO:0000313" key="11">
    <source>
        <dbReference type="Proteomes" id="UP001652461"/>
    </source>
</evidence>
<dbReference type="PANTHER" id="PTHR30352">
    <property type="entry name" value="PYRUVATE FORMATE-LYASE-ACTIVATING ENZYME"/>
    <property type="match status" value="1"/>
</dbReference>
<dbReference type="PROSITE" id="PS51918">
    <property type="entry name" value="RADICAL_SAM"/>
    <property type="match status" value="1"/>
</dbReference>
<evidence type="ECO:0000256" key="2">
    <source>
        <dbReference type="ARBA" id="ARBA00009777"/>
    </source>
</evidence>
<name>A0ABT2RYN4_9FIRM</name>
<dbReference type="Gene3D" id="3.20.20.70">
    <property type="entry name" value="Aldolase class I"/>
    <property type="match status" value="1"/>
</dbReference>
<evidence type="ECO:0000256" key="7">
    <source>
        <dbReference type="ARBA" id="ARBA00023004"/>
    </source>
</evidence>
<protein>
    <submittedName>
        <fullName evidence="10">Glycyl-radical enzyme activating protein</fullName>
    </submittedName>
</protein>
<keyword evidence="5" id="KW-0479">Metal-binding</keyword>
<organism evidence="10 11">
    <name type="scientific">Laedolimicola ammoniilytica</name>
    <dbReference type="NCBI Taxonomy" id="2981771"/>
    <lineage>
        <taxon>Bacteria</taxon>
        <taxon>Bacillati</taxon>
        <taxon>Bacillota</taxon>
        <taxon>Clostridia</taxon>
        <taxon>Lachnospirales</taxon>
        <taxon>Lachnospiraceae</taxon>
        <taxon>Laedolimicola</taxon>
    </lineage>
</organism>
<dbReference type="SFLD" id="SFLDS00029">
    <property type="entry name" value="Radical_SAM"/>
    <property type="match status" value="1"/>
</dbReference>
<keyword evidence="4" id="KW-0949">S-adenosyl-L-methionine</keyword>
<dbReference type="RefSeq" id="WP_158363861.1">
    <property type="nucleotide sequence ID" value="NZ_JAOQKC010000014.1"/>
</dbReference>
<dbReference type="InterPro" id="IPR034457">
    <property type="entry name" value="Organic_radical-activating"/>
</dbReference>
<evidence type="ECO:0000256" key="1">
    <source>
        <dbReference type="ARBA" id="ARBA00001966"/>
    </source>
</evidence>
<keyword evidence="7" id="KW-0408">Iron</keyword>
<dbReference type="InterPro" id="IPR001989">
    <property type="entry name" value="Radical_activat_CS"/>
</dbReference>
<evidence type="ECO:0000256" key="8">
    <source>
        <dbReference type="ARBA" id="ARBA00023014"/>
    </source>
</evidence>
<evidence type="ECO:0000256" key="3">
    <source>
        <dbReference type="ARBA" id="ARBA00022485"/>
    </source>
</evidence>
<dbReference type="PANTHER" id="PTHR30352:SF4">
    <property type="entry name" value="PYRUVATE FORMATE-LYASE 2-ACTIVATING ENZYME"/>
    <property type="match status" value="1"/>
</dbReference>
<reference evidence="10 11" key="1">
    <citation type="journal article" date="2021" name="ISME Commun">
        <title>Automated analysis of genomic sequences facilitates high-throughput and comprehensive description of bacteria.</title>
        <authorList>
            <person name="Hitch T.C.A."/>
        </authorList>
    </citation>
    <scope>NUCLEOTIDE SEQUENCE [LARGE SCALE GENOMIC DNA]</scope>
    <source>
        <strain evidence="10 11">Sanger_04</strain>
    </source>
</reference>
<dbReference type="InterPro" id="IPR013785">
    <property type="entry name" value="Aldolase_TIM"/>
</dbReference>
<sequence>MGNSAEKGLIFNIQKFSINDGPGIRSTVFFAGCPLSCRWCSNPESQNRFRKKALASGDKKLIGREWTVEEVLEEVEKDREFYEESGGGITLSGGEVLQQHAFAVELLKEAQSRGLHCAAETTGYASHEVFREFVEYIDLLLFDMKHWDREKHFEKTGVYNDIILENMGYAVSQGIPLIARIPVIPKFNASLKDAAGMAENLCKLGIREVHLLPFHQFGEKKYEQLETEYEMSGVPQLHPEQLQKYIQVFLDRGLDASFK</sequence>
<keyword evidence="6" id="KW-0560">Oxidoreductase</keyword>
<dbReference type="Pfam" id="PF04055">
    <property type="entry name" value="Radical_SAM"/>
    <property type="match status" value="1"/>
</dbReference>
<comment type="similarity">
    <text evidence="2">Belongs to the organic radical-activating enzymes family.</text>
</comment>
<dbReference type="PROSITE" id="PS01087">
    <property type="entry name" value="RADICAL_ACTIVATING"/>
    <property type="match status" value="1"/>
</dbReference>
<dbReference type="SFLD" id="SFLDG01066">
    <property type="entry name" value="organic_radical-activating_enz"/>
    <property type="match status" value="1"/>
</dbReference>
<keyword evidence="11" id="KW-1185">Reference proteome</keyword>
<proteinExistence type="inferred from homology"/>
<accession>A0ABT2RYN4</accession>
<evidence type="ECO:0000256" key="4">
    <source>
        <dbReference type="ARBA" id="ARBA00022691"/>
    </source>
</evidence>
<evidence type="ECO:0000256" key="6">
    <source>
        <dbReference type="ARBA" id="ARBA00023002"/>
    </source>
</evidence>
<comment type="caution">
    <text evidence="10">The sequence shown here is derived from an EMBL/GenBank/DDBJ whole genome shotgun (WGS) entry which is preliminary data.</text>
</comment>